<evidence type="ECO:0000313" key="8">
    <source>
        <dbReference type="EMBL" id="QND74750.1"/>
    </source>
</evidence>
<dbReference type="PANTHER" id="PTHR43098:SF3">
    <property type="entry name" value="L-ORNITHINE N(5)-MONOOXYGENASE-RELATED"/>
    <property type="match status" value="1"/>
</dbReference>
<keyword evidence="6" id="KW-0560">Oxidoreductase</keyword>
<evidence type="ECO:0000256" key="2">
    <source>
        <dbReference type="ARBA" id="ARBA00010139"/>
    </source>
</evidence>
<comment type="similarity">
    <text evidence="2">Belongs to the FAD-binding monooxygenase family.</text>
</comment>
<evidence type="ECO:0000256" key="3">
    <source>
        <dbReference type="ARBA" id="ARBA00022630"/>
    </source>
</evidence>
<dbReference type="PRINTS" id="PR00411">
    <property type="entry name" value="PNDRDTASEI"/>
</dbReference>
<evidence type="ECO:0000256" key="6">
    <source>
        <dbReference type="ARBA" id="ARBA00023002"/>
    </source>
</evidence>
<gene>
    <name evidence="8" type="ORF">HB776_28720</name>
</gene>
<organism evidence="8 9">
    <name type="scientific">Tardiphaga robiniae</name>
    <dbReference type="NCBI Taxonomy" id="943830"/>
    <lineage>
        <taxon>Bacteria</taxon>
        <taxon>Pseudomonadati</taxon>
        <taxon>Pseudomonadota</taxon>
        <taxon>Alphaproteobacteria</taxon>
        <taxon>Hyphomicrobiales</taxon>
        <taxon>Nitrobacteraceae</taxon>
        <taxon>Tardiphaga</taxon>
    </lineage>
</organism>
<comment type="cofactor">
    <cofactor evidence="1">
        <name>FAD</name>
        <dbReference type="ChEBI" id="CHEBI:57692"/>
    </cofactor>
</comment>
<evidence type="ECO:0000313" key="9">
    <source>
        <dbReference type="Proteomes" id="UP000515291"/>
    </source>
</evidence>
<keyword evidence="7" id="KW-0503">Monooxygenase</keyword>
<evidence type="ECO:0000256" key="4">
    <source>
        <dbReference type="ARBA" id="ARBA00022827"/>
    </source>
</evidence>
<keyword evidence="5" id="KW-0521">NADP</keyword>
<name>A0A7G6U6W8_9BRAD</name>
<dbReference type="EMBL" id="CP050292">
    <property type="protein sequence ID" value="QND74750.1"/>
    <property type="molecule type" value="Genomic_DNA"/>
</dbReference>
<dbReference type="InterPro" id="IPR036188">
    <property type="entry name" value="FAD/NAD-bd_sf"/>
</dbReference>
<dbReference type="RefSeq" id="WP_184513513.1">
    <property type="nucleotide sequence ID" value="NZ_CP050292.1"/>
</dbReference>
<dbReference type="GO" id="GO:0004497">
    <property type="term" value="F:monooxygenase activity"/>
    <property type="evidence" value="ECO:0007669"/>
    <property type="project" value="UniProtKB-KW"/>
</dbReference>
<evidence type="ECO:0000256" key="1">
    <source>
        <dbReference type="ARBA" id="ARBA00001974"/>
    </source>
</evidence>
<dbReference type="AlphaFoldDB" id="A0A7G6U6W8"/>
<reference evidence="9" key="1">
    <citation type="journal article" date="2020" name="Mol. Plant Microbe">
        <title>Rhizobial microsymbionts of the narrowly endemic Oxytropis species growing in Kamchatka are characterized by significant genetic diversity and possess a set of genes that are associated with T3SS and T6SS secretion systems and can affect the development of symbiosis.</title>
        <authorList>
            <person name="Safronova V."/>
            <person name="Guro P."/>
            <person name="Sazanova A."/>
            <person name="Kuznetsova I."/>
            <person name="Belimov A."/>
            <person name="Yakubov V."/>
            <person name="Chirak E."/>
            <person name="Afonin A."/>
            <person name="Gogolev Y."/>
            <person name="Andronov E."/>
            <person name="Tikhonovich I."/>
        </authorList>
    </citation>
    <scope>NUCLEOTIDE SEQUENCE [LARGE SCALE GENOMIC DNA]</scope>
    <source>
        <strain evidence="9">581</strain>
    </source>
</reference>
<proteinExistence type="inferred from homology"/>
<evidence type="ECO:0000256" key="7">
    <source>
        <dbReference type="ARBA" id="ARBA00023033"/>
    </source>
</evidence>
<keyword evidence="3" id="KW-0285">Flavoprotein</keyword>
<dbReference type="Proteomes" id="UP000515291">
    <property type="component" value="Chromosome"/>
</dbReference>
<dbReference type="KEGG" id="trb:HB776_28720"/>
<dbReference type="PANTHER" id="PTHR43098">
    <property type="entry name" value="L-ORNITHINE N(5)-MONOOXYGENASE-RELATED"/>
    <property type="match status" value="1"/>
</dbReference>
<evidence type="ECO:0000256" key="5">
    <source>
        <dbReference type="ARBA" id="ARBA00022857"/>
    </source>
</evidence>
<protein>
    <submittedName>
        <fullName evidence="8">NAD(P)/FAD-dependent oxidoreductase</fullName>
    </submittedName>
</protein>
<keyword evidence="4" id="KW-0274">FAD</keyword>
<dbReference type="InterPro" id="IPR050775">
    <property type="entry name" value="FAD-binding_Monooxygenases"/>
</dbReference>
<sequence length="553" mass="61491">MAAAQPQPVSHQNARIDVVVVGAGFAGLYLLHKLRGLGLHVKVFEQGGDVGGTWYWNRYPGARCDVESMQYSFSFDNKLQQEWDWSERYAPQPEILRYAGHVADRYDLRRDIQFNTTVKSAVFDERANLWTVTTSDGQTTTAQHVVLATGCLSNARTPEFRGMKDFKGKVYHTGNWPHETVDFTGLRVGVIGTGSSAIQSIPLIAEQASQLTVFQRTANFSVPARNAPLTDDERKSFRDNYPEIRRQAREDFKNGIVQPIPDRGALDDPEHERREKYHARWTSGGLTFMGVYNNLVLDQRANDTAADFIRERISEIVSDPVTAKLLQPKDHPVGSKRICVDTDYYATFNRPHVTLVDIKAHPIEQILPHAVRTGGKDYEVDALVLATGFDAMTGSVAKIDIRGRGGQTLNDKWAEGPRTYLGLMSAGFPNLFIVTGPGSPSVLSNMIVSIEQHVDWITDCLSYMRDRGAEVMEATRPAEDKWVAHVNEVAAGTLYPQANSWYMGANIPGKPQIFMPYIGGVGVYRQICNDVAAKDYEGFAMTVGVRAKEAVAS</sequence>
<accession>A0A7G6U6W8</accession>
<dbReference type="Gene3D" id="3.50.50.60">
    <property type="entry name" value="FAD/NAD(P)-binding domain"/>
    <property type="match status" value="2"/>
</dbReference>
<dbReference type="Pfam" id="PF13738">
    <property type="entry name" value="Pyr_redox_3"/>
    <property type="match status" value="1"/>
</dbReference>
<dbReference type="SUPFAM" id="SSF51905">
    <property type="entry name" value="FAD/NAD(P)-binding domain"/>
    <property type="match status" value="2"/>
</dbReference>